<dbReference type="InterPro" id="IPR006343">
    <property type="entry name" value="DnaB/C_C"/>
</dbReference>
<dbReference type="EMBL" id="UFSZ01000001">
    <property type="protein sequence ID" value="SUV17047.1"/>
    <property type="molecule type" value="Genomic_DNA"/>
</dbReference>
<dbReference type="EMBL" id="CP019980">
    <property type="protein sequence ID" value="AVK97092.1"/>
    <property type="molecule type" value="Genomic_DNA"/>
</dbReference>
<sequence>MSNDIKRFKKISDKVIYGSTAEERFKEVHGITIEEWKSKGEERFKVETGMSYEEWYIKKVISSTPIDYLKNLNGSVSQDDIKLVKDLQELGLNDGVINVLLDYVKIVSKIGFIHSLVRDIGESWLNKNVTTIESAMAFVRKEWNK</sequence>
<evidence type="ECO:0000259" key="2">
    <source>
        <dbReference type="Pfam" id="PF07261"/>
    </source>
</evidence>
<dbReference type="Pfam" id="PF07261">
    <property type="entry name" value="DnaB_2"/>
    <property type="match status" value="1"/>
</dbReference>
<name>A0A2S0K125_LYSSH</name>
<gene>
    <name evidence="3" type="ORF">LS41612_12870</name>
    <name evidence="4" type="ORF">NCTC10338_02134</name>
</gene>
<dbReference type="Proteomes" id="UP000255295">
    <property type="component" value="Unassembled WGS sequence"/>
</dbReference>
<organism evidence="3 5">
    <name type="scientific">Lysinibacillus sphaericus</name>
    <name type="common">Bacillus sphaericus</name>
    <dbReference type="NCBI Taxonomy" id="1421"/>
    <lineage>
        <taxon>Bacteria</taxon>
        <taxon>Bacillati</taxon>
        <taxon>Bacillota</taxon>
        <taxon>Bacilli</taxon>
        <taxon>Bacillales</taxon>
        <taxon>Bacillaceae</taxon>
        <taxon>Lysinibacillus</taxon>
    </lineage>
</organism>
<dbReference type="AlphaFoldDB" id="A0A2S0K125"/>
<reference evidence="3 5" key="1">
    <citation type="submission" date="2017-03" db="EMBL/GenBank/DDBJ databases">
        <title>The whole genome sequencing and assembly of Lysinibacillus sphaericus DSM 28T strain.</title>
        <authorList>
            <person name="Lee Y.-J."/>
            <person name="Yi H."/>
            <person name="Bahn Y.-S."/>
            <person name="Kim J.F."/>
            <person name="Lee D.-W."/>
        </authorList>
    </citation>
    <scope>NUCLEOTIDE SEQUENCE [LARGE SCALE GENOMIC DNA]</scope>
    <source>
        <strain evidence="3 5">DSM 28</strain>
    </source>
</reference>
<reference evidence="4 6" key="2">
    <citation type="submission" date="2018-06" db="EMBL/GenBank/DDBJ databases">
        <authorList>
            <consortium name="Pathogen Informatics"/>
            <person name="Doyle S."/>
        </authorList>
    </citation>
    <scope>NUCLEOTIDE SEQUENCE [LARGE SCALE GENOMIC DNA]</scope>
    <source>
        <strain evidence="4 6">NCTC10338</strain>
    </source>
</reference>
<feature type="domain" description="DnaB/C C-terminal" evidence="2">
    <location>
        <begin position="70"/>
        <end position="137"/>
    </location>
</feature>
<proteinExistence type="inferred from homology"/>
<protein>
    <submittedName>
        <fullName evidence="4">Primosome, DnaD subunit</fullName>
    </submittedName>
</protein>
<evidence type="ECO:0000313" key="5">
    <source>
        <dbReference type="Proteomes" id="UP000238825"/>
    </source>
</evidence>
<dbReference type="RefSeq" id="WP_024361853.1">
    <property type="nucleotide sequence ID" value="NZ_BJNS01000007.1"/>
</dbReference>
<dbReference type="GeneID" id="48277091"/>
<comment type="similarity">
    <text evidence="1">Belongs to the DnaB/DnaD family.</text>
</comment>
<evidence type="ECO:0000256" key="1">
    <source>
        <dbReference type="ARBA" id="ARBA00093462"/>
    </source>
</evidence>
<accession>A0A2S0K125</accession>
<dbReference type="Proteomes" id="UP000238825">
    <property type="component" value="Chromosome"/>
</dbReference>
<evidence type="ECO:0000313" key="3">
    <source>
        <dbReference type="EMBL" id="AVK97092.1"/>
    </source>
</evidence>
<evidence type="ECO:0000313" key="6">
    <source>
        <dbReference type="Proteomes" id="UP000255295"/>
    </source>
</evidence>
<evidence type="ECO:0000313" key="4">
    <source>
        <dbReference type="EMBL" id="SUV17047.1"/>
    </source>
</evidence>